<reference evidence="2" key="1">
    <citation type="submission" date="2022-12" db="EMBL/GenBank/DDBJ databases">
        <title>Phocaeicola acetigenes sp. nov., isolated feces from a healthy human.</title>
        <authorList>
            <person name="Do H."/>
            <person name="Ha Y.B."/>
            <person name="Kim J.-S."/>
            <person name="Suh M.K."/>
            <person name="Kim H.S."/>
            <person name="Lee J.-S."/>
        </authorList>
    </citation>
    <scope>NUCLEOTIDE SEQUENCE</scope>
    <source>
        <strain evidence="2">KGMB11183</strain>
    </source>
</reference>
<dbReference type="InterPro" id="IPR025250">
    <property type="entry name" value="DUF4199"/>
</dbReference>
<protein>
    <submittedName>
        <fullName evidence="2">DUF4199 domain-containing protein</fullName>
    </submittedName>
</protein>
<keyword evidence="3" id="KW-1185">Reference proteome</keyword>
<gene>
    <name evidence="2" type="ORF">O6P32_07890</name>
</gene>
<keyword evidence="1" id="KW-0472">Membrane</keyword>
<feature type="transmembrane region" description="Helical" evidence="1">
    <location>
        <begin position="153"/>
        <end position="172"/>
    </location>
</feature>
<keyword evidence="1" id="KW-0812">Transmembrane</keyword>
<feature type="transmembrane region" description="Helical" evidence="1">
    <location>
        <begin position="12"/>
        <end position="33"/>
    </location>
</feature>
<dbReference type="EMBL" id="JAPZVM010000005">
    <property type="protein sequence ID" value="MCZ8372628.1"/>
    <property type="molecule type" value="Genomic_DNA"/>
</dbReference>
<proteinExistence type="predicted"/>
<evidence type="ECO:0000313" key="2">
    <source>
        <dbReference type="EMBL" id="MCZ8372628.1"/>
    </source>
</evidence>
<dbReference type="Pfam" id="PF13858">
    <property type="entry name" value="DUF4199"/>
    <property type="match status" value="1"/>
</dbReference>
<feature type="transmembrane region" description="Helical" evidence="1">
    <location>
        <begin position="39"/>
        <end position="59"/>
    </location>
</feature>
<feature type="transmembrane region" description="Helical" evidence="1">
    <location>
        <begin position="79"/>
        <end position="99"/>
    </location>
</feature>
<accession>A0ABT4PHV6</accession>
<dbReference type="RefSeq" id="WP_269877816.1">
    <property type="nucleotide sequence ID" value="NZ_JAPZVM010000005.1"/>
</dbReference>
<organism evidence="2 3">
    <name type="scientific">Phocaeicola acetigenes</name>
    <dbReference type="NCBI Taxonomy" id="3016083"/>
    <lineage>
        <taxon>Bacteria</taxon>
        <taxon>Pseudomonadati</taxon>
        <taxon>Bacteroidota</taxon>
        <taxon>Bacteroidia</taxon>
        <taxon>Bacteroidales</taxon>
        <taxon>Bacteroidaceae</taxon>
        <taxon>Phocaeicola</taxon>
    </lineage>
</organism>
<evidence type="ECO:0000313" key="3">
    <source>
        <dbReference type="Proteomes" id="UP001141933"/>
    </source>
</evidence>
<keyword evidence="1" id="KW-1133">Transmembrane helix</keyword>
<name>A0ABT4PHV6_9BACT</name>
<comment type="caution">
    <text evidence="2">The sequence shown here is derived from an EMBL/GenBank/DDBJ whole genome shotgun (WGS) entry which is preliminary data.</text>
</comment>
<dbReference type="Proteomes" id="UP001141933">
    <property type="component" value="Unassembled WGS sequence"/>
</dbReference>
<sequence length="176" mass="20417">MTNNRPTTLQEHAMRFGTVMGIYWIFKFIFLPMGFKIPFLHLLFVLLTLLVPVLGYIYARKYRMKYCDNEISFLRAFSFTLLMYMFASLLTAVAHYVYFRFFDQGFIIETYRTQLESIQSAGIQGLSDSIEPLMQTIDAIAALTPIQLTAQLISQNIFYGTILALFTALLVMRQKK</sequence>
<evidence type="ECO:0000256" key="1">
    <source>
        <dbReference type="SAM" id="Phobius"/>
    </source>
</evidence>